<evidence type="ECO:0000313" key="4">
    <source>
        <dbReference type="Proteomes" id="UP000594454"/>
    </source>
</evidence>
<dbReference type="GO" id="GO:0006310">
    <property type="term" value="P:DNA recombination"/>
    <property type="evidence" value="ECO:0007669"/>
    <property type="project" value="UniProtKB-KW"/>
</dbReference>
<comment type="cofactor">
    <cofactor evidence="1">
        <name>Mg(2+)</name>
        <dbReference type="ChEBI" id="CHEBI:18420"/>
    </cofactor>
</comment>
<keyword evidence="4" id="KW-1185">Reference proteome</keyword>
<accession>A0A7R8YQX7</accession>
<sequence>MCLALCASHYTYSKYSRNKKRSEFADYKEDKISYSGNWVKLTSGLGYIRRRKKAKVIRFCRFSLAETSEEFYHEQLMLYYSWRNEYQELLDSNLDLRAKFENCSAAIKSASFLFNQLGGDWQFNLVLEIVREADDEANRAEIPNIGNEPLHDFEYDEQVGDVMEDLIPGPSVLSAEEFQEMTRSLNLDQRDFLQHVTYFFETASASTPPMRTFISGGAGVGKSVLTKAIYHKVSHAFNKEPGCNPDDIRILLCAPTGKAAFGIRGQTIYSAFALPVSQASYSMPNLSASVSNTLASNLAKLKLIIIDEISMVGAHTFHRKNQRLQKMFSTRDYFDAVSVIVVRDFRQLPPVGDNWIL</sequence>
<dbReference type="PANTHER" id="PTHR47642:SF8">
    <property type="entry name" value="ATP-DEPENDENT DNA HELICASE"/>
    <property type="match status" value="1"/>
</dbReference>
<keyword evidence="1" id="KW-0378">Hydrolase</keyword>
<keyword evidence="1" id="KW-0067">ATP-binding</keyword>
<evidence type="ECO:0000313" key="3">
    <source>
        <dbReference type="EMBL" id="CAD7078884.1"/>
    </source>
</evidence>
<dbReference type="AlphaFoldDB" id="A0A7R8YQX7"/>
<dbReference type="GO" id="GO:0006281">
    <property type="term" value="P:DNA repair"/>
    <property type="evidence" value="ECO:0007669"/>
    <property type="project" value="UniProtKB-KW"/>
</dbReference>
<dbReference type="Gene3D" id="3.40.50.300">
    <property type="entry name" value="P-loop containing nucleotide triphosphate hydrolases"/>
    <property type="match status" value="1"/>
</dbReference>
<dbReference type="GO" id="GO:0016787">
    <property type="term" value="F:hydrolase activity"/>
    <property type="evidence" value="ECO:0007669"/>
    <property type="project" value="UniProtKB-KW"/>
</dbReference>
<reference evidence="3 4" key="1">
    <citation type="submission" date="2020-11" db="EMBL/GenBank/DDBJ databases">
        <authorList>
            <person name="Wallbank WR R."/>
            <person name="Pardo Diaz C."/>
            <person name="Kozak K."/>
            <person name="Martin S."/>
            <person name="Jiggins C."/>
            <person name="Moest M."/>
            <person name="Warren A I."/>
            <person name="Generalovic N T."/>
            <person name="Byers J.R.P. K."/>
            <person name="Montejo-Kovacevich G."/>
            <person name="Yen C E."/>
        </authorList>
    </citation>
    <scope>NUCLEOTIDE SEQUENCE [LARGE SCALE GENOMIC DNA]</scope>
</reference>
<comment type="similarity">
    <text evidence="1">Belongs to the helicase family.</text>
</comment>
<dbReference type="InterPro" id="IPR010285">
    <property type="entry name" value="DNA_helicase_pif1-like_DEAD"/>
</dbReference>
<gene>
    <name evidence="3" type="ORF">HERILL_LOCUS2128</name>
</gene>
<comment type="catalytic activity">
    <reaction evidence="1">
        <text>ATP + H2O = ADP + phosphate + H(+)</text>
        <dbReference type="Rhea" id="RHEA:13065"/>
        <dbReference type="ChEBI" id="CHEBI:15377"/>
        <dbReference type="ChEBI" id="CHEBI:15378"/>
        <dbReference type="ChEBI" id="CHEBI:30616"/>
        <dbReference type="ChEBI" id="CHEBI:43474"/>
        <dbReference type="ChEBI" id="CHEBI:456216"/>
        <dbReference type="EC" id="5.6.2.3"/>
    </reaction>
</comment>
<dbReference type="Pfam" id="PF05970">
    <property type="entry name" value="PIF1"/>
    <property type="match status" value="1"/>
</dbReference>
<evidence type="ECO:0000259" key="2">
    <source>
        <dbReference type="Pfam" id="PF05970"/>
    </source>
</evidence>
<organism evidence="3 4">
    <name type="scientific">Hermetia illucens</name>
    <name type="common">Black soldier fly</name>
    <dbReference type="NCBI Taxonomy" id="343691"/>
    <lineage>
        <taxon>Eukaryota</taxon>
        <taxon>Metazoa</taxon>
        <taxon>Ecdysozoa</taxon>
        <taxon>Arthropoda</taxon>
        <taxon>Hexapoda</taxon>
        <taxon>Insecta</taxon>
        <taxon>Pterygota</taxon>
        <taxon>Neoptera</taxon>
        <taxon>Endopterygota</taxon>
        <taxon>Diptera</taxon>
        <taxon>Brachycera</taxon>
        <taxon>Stratiomyomorpha</taxon>
        <taxon>Stratiomyidae</taxon>
        <taxon>Hermetiinae</taxon>
        <taxon>Hermetia</taxon>
    </lineage>
</organism>
<keyword evidence="1" id="KW-0547">Nucleotide-binding</keyword>
<dbReference type="InParanoid" id="A0A7R8YQX7"/>
<dbReference type="SUPFAM" id="SSF52540">
    <property type="entry name" value="P-loop containing nucleoside triphosphate hydrolases"/>
    <property type="match status" value="1"/>
</dbReference>
<keyword evidence="1" id="KW-0227">DNA damage</keyword>
<protein>
    <recommendedName>
        <fullName evidence="1">ATP-dependent DNA helicase</fullName>
        <ecNumber evidence="1">5.6.2.3</ecNumber>
    </recommendedName>
</protein>
<feature type="domain" description="DNA helicase Pif1-like DEAD-box helicase" evidence="2">
    <location>
        <begin position="185"/>
        <end position="352"/>
    </location>
</feature>
<dbReference type="GO" id="GO:0043139">
    <property type="term" value="F:5'-3' DNA helicase activity"/>
    <property type="evidence" value="ECO:0007669"/>
    <property type="project" value="UniProtKB-EC"/>
</dbReference>
<name>A0A7R8YQX7_HERIL</name>
<dbReference type="EC" id="5.6.2.3" evidence="1"/>
<dbReference type="GO" id="GO:0005524">
    <property type="term" value="F:ATP binding"/>
    <property type="evidence" value="ECO:0007669"/>
    <property type="project" value="UniProtKB-KW"/>
</dbReference>
<dbReference type="PANTHER" id="PTHR47642">
    <property type="entry name" value="ATP-DEPENDENT DNA HELICASE"/>
    <property type="match status" value="1"/>
</dbReference>
<dbReference type="GO" id="GO:0000723">
    <property type="term" value="P:telomere maintenance"/>
    <property type="evidence" value="ECO:0007669"/>
    <property type="project" value="InterPro"/>
</dbReference>
<dbReference type="InterPro" id="IPR051055">
    <property type="entry name" value="PIF1_helicase"/>
</dbReference>
<keyword evidence="1" id="KW-0347">Helicase</keyword>
<proteinExistence type="inferred from homology"/>
<evidence type="ECO:0000256" key="1">
    <source>
        <dbReference type="RuleBase" id="RU363044"/>
    </source>
</evidence>
<dbReference type="OrthoDB" id="10036850at2759"/>
<keyword evidence="1" id="KW-0233">DNA recombination</keyword>
<dbReference type="InterPro" id="IPR027417">
    <property type="entry name" value="P-loop_NTPase"/>
</dbReference>
<dbReference type="EMBL" id="LR899009">
    <property type="protein sequence ID" value="CAD7078884.1"/>
    <property type="molecule type" value="Genomic_DNA"/>
</dbReference>
<dbReference type="Proteomes" id="UP000594454">
    <property type="component" value="Chromosome 1"/>
</dbReference>
<keyword evidence="1" id="KW-0234">DNA repair</keyword>